<protein>
    <submittedName>
        <fullName evidence="1">Uncharacterized protein</fullName>
    </submittedName>
</protein>
<name>A0A8J3VB52_9ACTN</name>
<accession>A0A8J3VB52</accession>
<dbReference type="EMBL" id="BONV01000043">
    <property type="protein sequence ID" value="GIG83787.1"/>
    <property type="molecule type" value="Genomic_DNA"/>
</dbReference>
<evidence type="ECO:0000313" key="2">
    <source>
        <dbReference type="Proteomes" id="UP000630097"/>
    </source>
</evidence>
<proteinExistence type="predicted"/>
<dbReference type="AlphaFoldDB" id="A0A8J3VB52"/>
<gene>
    <name evidence="1" type="ORF">Pka01_69140</name>
</gene>
<keyword evidence="2" id="KW-1185">Reference proteome</keyword>
<comment type="caution">
    <text evidence="1">The sequence shown here is derived from an EMBL/GenBank/DDBJ whole genome shotgun (WGS) entry which is preliminary data.</text>
</comment>
<evidence type="ECO:0000313" key="1">
    <source>
        <dbReference type="EMBL" id="GIG83787.1"/>
    </source>
</evidence>
<reference evidence="1 2" key="1">
    <citation type="submission" date="2021-01" db="EMBL/GenBank/DDBJ databases">
        <title>Whole genome shotgun sequence of Planotetraspora kaengkrachanensis NBRC 104272.</title>
        <authorList>
            <person name="Komaki H."/>
            <person name="Tamura T."/>
        </authorList>
    </citation>
    <scope>NUCLEOTIDE SEQUENCE [LARGE SCALE GENOMIC DNA]</scope>
    <source>
        <strain evidence="1 2">NBRC 104272</strain>
    </source>
</reference>
<sequence>MTGVPTDSPPTVLRRLAEYQPFTPIMETIRGLLLGTPVGANKDTFNEA</sequence>
<organism evidence="1 2">
    <name type="scientific">Planotetraspora kaengkrachanensis</name>
    <dbReference type="NCBI Taxonomy" id="575193"/>
    <lineage>
        <taxon>Bacteria</taxon>
        <taxon>Bacillati</taxon>
        <taxon>Actinomycetota</taxon>
        <taxon>Actinomycetes</taxon>
        <taxon>Streptosporangiales</taxon>
        <taxon>Streptosporangiaceae</taxon>
        <taxon>Planotetraspora</taxon>
    </lineage>
</organism>
<dbReference type="Proteomes" id="UP000630097">
    <property type="component" value="Unassembled WGS sequence"/>
</dbReference>